<feature type="transmembrane region" description="Helical" evidence="6">
    <location>
        <begin position="31"/>
        <end position="51"/>
    </location>
</feature>
<evidence type="ECO:0000256" key="2">
    <source>
        <dbReference type="ARBA" id="ARBA00022692"/>
    </source>
</evidence>
<keyword evidence="3 6" id="KW-1133">Transmembrane helix</keyword>
<dbReference type="AlphaFoldDB" id="A0A8J2WRN9"/>
<keyword evidence="2 6" id="KW-0812">Transmembrane</keyword>
<keyword evidence="4 6" id="KW-0472">Membrane</keyword>
<dbReference type="InterPro" id="IPR022764">
    <property type="entry name" value="Peptidase_S54_rhomboid_dom"/>
</dbReference>
<feature type="domain" description="Peptidase S54 rhomboid" evidence="7">
    <location>
        <begin position="76"/>
        <end position="211"/>
    </location>
</feature>
<protein>
    <recommendedName>
        <fullName evidence="7">Peptidase S54 rhomboid domain-containing protein</fullName>
    </recommendedName>
</protein>
<evidence type="ECO:0000313" key="8">
    <source>
        <dbReference type="EMBL" id="CAH0365917.1"/>
    </source>
</evidence>
<evidence type="ECO:0000256" key="6">
    <source>
        <dbReference type="SAM" id="Phobius"/>
    </source>
</evidence>
<dbReference type="Proteomes" id="UP000789595">
    <property type="component" value="Unassembled WGS sequence"/>
</dbReference>
<dbReference type="OrthoDB" id="10257275at2759"/>
<evidence type="ECO:0000259" key="7">
    <source>
        <dbReference type="Pfam" id="PF01694"/>
    </source>
</evidence>
<evidence type="ECO:0000313" key="9">
    <source>
        <dbReference type="Proteomes" id="UP000789595"/>
    </source>
</evidence>
<dbReference type="Pfam" id="PF01694">
    <property type="entry name" value="Rhomboid"/>
    <property type="match status" value="1"/>
</dbReference>
<reference evidence="8" key="1">
    <citation type="submission" date="2021-11" db="EMBL/GenBank/DDBJ databases">
        <authorList>
            <consortium name="Genoscope - CEA"/>
            <person name="William W."/>
        </authorList>
    </citation>
    <scope>NUCLEOTIDE SEQUENCE</scope>
</reference>
<dbReference type="GO" id="GO:0016020">
    <property type="term" value="C:membrane"/>
    <property type="evidence" value="ECO:0007669"/>
    <property type="project" value="UniProtKB-SubCell"/>
</dbReference>
<accession>A0A8J2WRN9</accession>
<dbReference type="PANTHER" id="PTHR43066">
    <property type="entry name" value="RHOMBOID-RELATED PROTEIN"/>
    <property type="match status" value="1"/>
</dbReference>
<organism evidence="8 9">
    <name type="scientific">Pelagomonas calceolata</name>
    <dbReference type="NCBI Taxonomy" id="35677"/>
    <lineage>
        <taxon>Eukaryota</taxon>
        <taxon>Sar</taxon>
        <taxon>Stramenopiles</taxon>
        <taxon>Ochrophyta</taxon>
        <taxon>Pelagophyceae</taxon>
        <taxon>Pelagomonadales</taxon>
        <taxon>Pelagomonadaceae</taxon>
        <taxon>Pelagomonas</taxon>
    </lineage>
</organism>
<comment type="subcellular location">
    <subcellularLocation>
        <location evidence="1">Membrane</location>
        <topology evidence="1">Multi-pass membrane protein</topology>
    </subcellularLocation>
</comment>
<feature type="transmembrane region" description="Helical" evidence="6">
    <location>
        <begin position="190"/>
        <end position="210"/>
    </location>
</feature>
<feature type="region of interest" description="Disordered" evidence="5">
    <location>
        <begin position="213"/>
        <end position="239"/>
    </location>
</feature>
<feature type="transmembrane region" description="Helical" evidence="6">
    <location>
        <begin position="117"/>
        <end position="136"/>
    </location>
</feature>
<dbReference type="GO" id="GO:0004252">
    <property type="term" value="F:serine-type endopeptidase activity"/>
    <property type="evidence" value="ECO:0007669"/>
    <property type="project" value="InterPro"/>
</dbReference>
<evidence type="ECO:0000256" key="5">
    <source>
        <dbReference type="SAM" id="MobiDB-lite"/>
    </source>
</evidence>
<dbReference type="Gene3D" id="1.20.1540.10">
    <property type="entry name" value="Rhomboid-like"/>
    <property type="match status" value="1"/>
</dbReference>
<dbReference type="InterPro" id="IPR035952">
    <property type="entry name" value="Rhomboid-like_sf"/>
</dbReference>
<keyword evidence="9" id="KW-1185">Reference proteome</keyword>
<dbReference type="EMBL" id="CAKKNE010000001">
    <property type="protein sequence ID" value="CAH0365917.1"/>
    <property type="molecule type" value="Genomic_DNA"/>
</dbReference>
<feature type="transmembrane region" description="Helical" evidence="6">
    <location>
        <begin position="148"/>
        <end position="178"/>
    </location>
</feature>
<proteinExistence type="predicted"/>
<evidence type="ECO:0000256" key="4">
    <source>
        <dbReference type="ARBA" id="ARBA00023136"/>
    </source>
</evidence>
<dbReference type="SUPFAM" id="SSF144091">
    <property type="entry name" value="Rhomboid-like"/>
    <property type="match status" value="1"/>
</dbReference>
<sequence length="239" mass="25930">MEHAAHVWYHERVDGLEAKGWTRTSVFMRRLVIDAQAVVIYMAVCVLIFMIDLFTQGTAERLASPPYRYFYAKSPRSWLNLVAHVVAHKDWAHLKTNMINLLLVGPAAEREFGTQQVAIVGVVVAVASALAHMAFGHSHSGQLGGSGVVSALILLNSLGAASSGRVPLTFLLTAVFWLSDEIQSILTRDGVSHAAHLAGALVGTAAGYAIHAGRGRAKRDPNRRVSDPFGRTRSAKKLR</sequence>
<name>A0A8J2WRN9_9STRA</name>
<evidence type="ECO:0000256" key="1">
    <source>
        <dbReference type="ARBA" id="ARBA00004141"/>
    </source>
</evidence>
<gene>
    <name evidence="8" type="ORF">PECAL_1P23800</name>
</gene>
<evidence type="ECO:0000256" key="3">
    <source>
        <dbReference type="ARBA" id="ARBA00022989"/>
    </source>
</evidence>
<comment type="caution">
    <text evidence="8">The sequence shown here is derived from an EMBL/GenBank/DDBJ whole genome shotgun (WGS) entry which is preliminary data.</text>
</comment>